<keyword evidence="3 6" id="KW-0812">Transmembrane</keyword>
<name>A0AAE3NZZ5_9BACT</name>
<comment type="subcellular location">
    <subcellularLocation>
        <location evidence="1 6">Cell membrane</location>
        <topology evidence="1 6">Multi-pass membrane protein</topology>
    </subcellularLocation>
</comment>
<evidence type="ECO:0000259" key="7">
    <source>
        <dbReference type="Pfam" id="PF10035"/>
    </source>
</evidence>
<evidence type="ECO:0000313" key="10">
    <source>
        <dbReference type="Proteomes" id="UP001221302"/>
    </source>
</evidence>
<dbReference type="Proteomes" id="UP001221302">
    <property type="component" value="Unassembled WGS sequence"/>
</dbReference>
<evidence type="ECO:0000256" key="2">
    <source>
        <dbReference type="ARBA" id="ARBA00022475"/>
    </source>
</evidence>
<dbReference type="InterPro" id="IPR019264">
    <property type="entry name" value="DUF2179"/>
</dbReference>
<evidence type="ECO:0000256" key="4">
    <source>
        <dbReference type="ARBA" id="ARBA00022989"/>
    </source>
</evidence>
<dbReference type="EMBL" id="JARGDL010000004">
    <property type="protein sequence ID" value="MDF1611544.1"/>
    <property type="molecule type" value="Genomic_DNA"/>
</dbReference>
<proteinExistence type="inferred from homology"/>
<dbReference type="Pfam" id="PF18955">
    <property type="entry name" value="DUF5698"/>
    <property type="match status" value="1"/>
</dbReference>
<keyword evidence="4 6" id="KW-1133">Transmembrane helix</keyword>
<dbReference type="Gene3D" id="3.30.70.120">
    <property type="match status" value="1"/>
</dbReference>
<reference evidence="9" key="1">
    <citation type="submission" date="2023-03" db="EMBL/GenBank/DDBJ databases">
        <title>Stygiobacter electus gen. nov., sp. nov., facultatively anaerobic thermotolerant bacterium of the class Ignavibacteria from a well of Yessentuki mineral water deposit.</title>
        <authorList>
            <person name="Podosokorskaya O.A."/>
            <person name="Elcheninov A.G."/>
            <person name="Petrova N.F."/>
            <person name="Zavarzina D.G."/>
            <person name="Kublanov I.V."/>
            <person name="Merkel A.Y."/>
        </authorList>
    </citation>
    <scope>NUCLEOTIDE SEQUENCE</scope>
    <source>
        <strain evidence="9">09-Me</strain>
    </source>
</reference>
<dbReference type="CDD" id="cd16381">
    <property type="entry name" value="YitT_C_like_1"/>
    <property type="match status" value="1"/>
</dbReference>
<dbReference type="GO" id="GO:0005886">
    <property type="term" value="C:plasma membrane"/>
    <property type="evidence" value="ECO:0007669"/>
    <property type="project" value="UniProtKB-SubCell"/>
</dbReference>
<evidence type="ECO:0000256" key="6">
    <source>
        <dbReference type="HAMAP-Rule" id="MF_01515"/>
    </source>
</evidence>
<comment type="caution">
    <text evidence="9">The sequence shown here is derived from an EMBL/GenBank/DDBJ whole genome shotgun (WGS) entry which is preliminary data.</text>
</comment>
<evidence type="ECO:0000313" key="9">
    <source>
        <dbReference type="EMBL" id="MDF1611544.1"/>
    </source>
</evidence>
<evidence type="ECO:0000256" key="1">
    <source>
        <dbReference type="ARBA" id="ARBA00004651"/>
    </source>
</evidence>
<dbReference type="InterPro" id="IPR015867">
    <property type="entry name" value="N-reg_PII/ATP_PRibTrfase_C"/>
</dbReference>
<evidence type="ECO:0000256" key="3">
    <source>
        <dbReference type="ARBA" id="ARBA00022692"/>
    </source>
</evidence>
<accession>A0AAE3NZZ5</accession>
<keyword evidence="2 6" id="KW-1003">Cell membrane</keyword>
<keyword evidence="5 6" id="KW-0472">Membrane</keyword>
<sequence length="172" mass="19205">MIETVGGAILIAFMRICDVTIGTFRTITVVQGRKYQAAVAGFFEVLIWIFAMRYIVQHLDNIYNLIGYALGFSLGNILGISLEEKVALGYVQVNIISPHKSEVIAKILREKKFGVTILPAEGKSGELSILIAIIKRKFLQDLMKTVEAIDKRAFITIQSSRPYRGFIHGSRV</sequence>
<dbReference type="PANTHER" id="PTHR40060">
    <property type="entry name" value="UPF0316 PROTEIN YEBE"/>
    <property type="match status" value="1"/>
</dbReference>
<evidence type="ECO:0000259" key="8">
    <source>
        <dbReference type="Pfam" id="PF18955"/>
    </source>
</evidence>
<feature type="domain" description="DUF5698" evidence="8">
    <location>
        <begin position="23"/>
        <end position="80"/>
    </location>
</feature>
<comment type="similarity">
    <text evidence="6">Belongs to the UPF0316 family.</text>
</comment>
<evidence type="ECO:0000256" key="5">
    <source>
        <dbReference type="ARBA" id="ARBA00023136"/>
    </source>
</evidence>
<dbReference type="HAMAP" id="MF_01515">
    <property type="entry name" value="UPF0316"/>
    <property type="match status" value="1"/>
</dbReference>
<organism evidence="9 10">
    <name type="scientific">Stygiobacter electus</name>
    <dbReference type="NCBI Taxonomy" id="3032292"/>
    <lineage>
        <taxon>Bacteria</taxon>
        <taxon>Pseudomonadati</taxon>
        <taxon>Ignavibacteriota</taxon>
        <taxon>Ignavibacteria</taxon>
        <taxon>Ignavibacteriales</taxon>
        <taxon>Melioribacteraceae</taxon>
        <taxon>Stygiobacter</taxon>
    </lineage>
</organism>
<dbReference type="Pfam" id="PF10035">
    <property type="entry name" value="DUF2179"/>
    <property type="match status" value="1"/>
</dbReference>
<dbReference type="InterPro" id="IPR044035">
    <property type="entry name" value="DUF5698"/>
</dbReference>
<keyword evidence="10" id="KW-1185">Reference proteome</keyword>
<feature type="domain" description="DUF2179" evidence="7">
    <location>
        <begin position="113"/>
        <end position="161"/>
    </location>
</feature>
<feature type="transmembrane region" description="Helical" evidence="6">
    <location>
        <begin position="6"/>
        <end position="25"/>
    </location>
</feature>
<dbReference type="PANTHER" id="PTHR40060:SF1">
    <property type="entry name" value="UPF0316 PROTEIN YEBE"/>
    <property type="match status" value="1"/>
</dbReference>
<protein>
    <recommendedName>
        <fullName evidence="6">UPF0316 protein P0M35_05245</fullName>
    </recommendedName>
</protein>
<dbReference type="InterPro" id="IPR022930">
    <property type="entry name" value="UPF0316"/>
</dbReference>
<dbReference type="AlphaFoldDB" id="A0AAE3NZZ5"/>
<feature type="transmembrane region" description="Helical" evidence="6">
    <location>
        <begin position="37"/>
        <end position="56"/>
    </location>
</feature>
<feature type="transmembrane region" description="Helical" evidence="6">
    <location>
        <begin position="62"/>
        <end position="82"/>
    </location>
</feature>
<dbReference type="RefSeq" id="WP_321535310.1">
    <property type="nucleotide sequence ID" value="NZ_JARGDL010000004.1"/>
</dbReference>
<gene>
    <name evidence="9" type="ORF">P0M35_05245</name>
</gene>